<reference evidence="3 4" key="1">
    <citation type="submission" date="2019-10" db="EMBL/GenBank/DDBJ databases">
        <authorList>
            <person name="Palmer J.M."/>
        </authorList>
    </citation>
    <scope>NUCLEOTIDE SEQUENCE [LARGE SCALE GENOMIC DNA]</scope>
    <source>
        <strain evidence="3 4">TWF696</strain>
    </source>
</reference>
<feature type="region of interest" description="Disordered" evidence="1">
    <location>
        <begin position="532"/>
        <end position="557"/>
    </location>
</feature>
<keyword evidence="2" id="KW-1133">Transmembrane helix</keyword>
<accession>A0AAV9UVV9</accession>
<sequence>MMTVPQTASQPGNQTAVCKPDVQTGRRHVKRFRRLQRNASAAPPPVLHRRHLLSCLQTRSFHFHKYFHFQPPASFQLSPLTYNFIARLFMASVPSRSTFSHLAMPRRRSYRPLPRRGRFVDADADPSSSTVPAATTSLASLTPPRHLPRVRPPLPPALAAASASTTVTRTRRRRRSGLLASSSAAAVTATATATASAAMFEDRSFSYQPPKKRRIEEYEHPQGATKPLRLTLAYCDGGTYEAEKYRVSNMLADDESVYCTEHYSCNLVLQHETKQPFTLEWLEIKAPPQGFTSPVSEGVVAVTEDDYNPVVARIALYGRSLPLKKRARMAPTMYNAIENDNDDGEVEIRYRVLRGDDDDDGQLEGQIDEDERRDDDGENEQEEEGGDEYFLDGERVTEFDVRREDADEEDKDDEETEELENAVAAAAAREQQARADARAVGEAAARALEAATASDQEDDESVSTPVPWQVVGSRRIPRTTGLELGDDNPHDCPYDLPGEDDTEMEVAVWESDEDSMEEELRLWLRRNSGAERRSRRRHQQREEEEEAEREYAQSEADNEETYMRFQLRDNKTYIVFDPPRYCRSIVLKLWGAKIDNVDIQAVLGYGYFGKRVFPAVEMR</sequence>
<feature type="compositionally biased region" description="Acidic residues" evidence="1">
    <location>
        <begin position="356"/>
        <end position="391"/>
    </location>
</feature>
<keyword evidence="2" id="KW-0472">Membrane</keyword>
<evidence type="ECO:0000313" key="3">
    <source>
        <dbReference type="EMBL" id="KAK6349618.1"/>
    </source>
</evidence>
<feature type="compositionally biased region" description="Low complexity" evidence="1">
    <location>
        <begin position="157"/>
        <end position="168"/>
    </location>
</feature>
<proteinExistence type="predicted"/>
<organism evidence="3 4">
    <name type="scientific">Orbilia brochopaga</name>
    <dbReference type="NCBI Taxonomy" id="3140254"/>
    <lineage>
        <taxon>Eukaryota</taxon>
        <taxon>Fungi</taxon>
        <taxon>Dikarya</taxon>
        <taxon>Ascomycota</taxon>
        <taxon>Pezizomycotina</taxon>
        <taxon>Orbiliomycetes</taxon>
        <taxon>Orbiliales</taxon>
        <taxon>Orbiliaceae</taxon>
        <taxon>Orbilia</taxon>
    </lineage>
</organism>
<feature type="compositionally biased region" description="Low complexity" evidence="1">
    <location>
        <begin position="125"/>
        <end position="144"/>
    </location>
</feature>
<feature type="compositionally biased region" description="Polar residues" evidence="1">
    <location>
        <begin position="1"/>
        <end position="16"/>
    </location>
</feature>
<feature type="compositionally biased region" description="Low complexity" evidence="1">
    <location>
        <begin position="421"/>
        <end position="430"/>
    </location>
</feature>
<keyword evidence="4" id="KW-1185">Reference proteome</keyword>
<evidence type="ECO:0000256" key="1">
    <source>
        <dbReference type="SAM" id="MobiDB-lite"/>
    </source>
</evidence>
<protein>
    <submittedName>
        <fullName evidence="3">Uncharacterized protein</fullName>
    </submittedName>
</protein>
<feature type="region of interest" description="Disordered" evidence="1">
    <location>
        <begin position="352"/>
        <end position="437"/>
    </location>
</feature>
<feature type="region of interest" description="Disordered" evidence="1">
    <location>
        <begin position="449"/>
        <end position="491"/>
    </location>
</feature>
<keyword evidence="2" id="KW-0812">Transmembrane</keyword>
<feature type="compositionally biased region" description="Acidic residues" evidence="1">
    <location>
        <begin position="406"/>
        <end position="420"/>
    </location>
</feature>
<gene>
    <name evidence="3" type="ORF">TWF696_005902</name>
</gene>
<dbReference type="AlphaFoldDB" id="A0AAV9UVV9"/>
<evidence type="ECO:0000313" key="4">
    <source>
        <dbReference type="Proteomes" id="UP001375240"/>
    </source>
</evidence>
<comment type="caution">
    <text evidence="3">The sequence shown here is derived from an EMBL/GenBank/DDBJ whole genome shotgun (WGS) entry which is preliminary data.</text>
</comment>
<feature type="region of interest" description="Disordered" evidence="1">
    <location>
        <begin position="117"/>
        <end position="181"/>
    </location>
</feature>
<feature type="compositionally biased region" description="Basic and acidic residues" evidence="1">
    <location>
        <begin position="392"/>
        <end position="405"/>
    </location>
</feature>
<dbReference type="Proteomes" id="UP001375240">
    <property type="component" value="Unassembled WGS sequence"/>
</dbReference>
<name>A0AAV9UVV9_9PEZI</name>
<feature type="region of interest" description="Disordered" evidence="1">
    <location>
        <begin position="1"/>
        <end position="20"/>
    </location>
</feature>
<feature type="transmembrane region" description="Helical" evidence="2">
    <location>
        <begin position="178"/>
        <end position="200"/>
    </location>
</feature>
<evidence type="ECO:0000256" key="2">
    <source>
        <dbReference type="SAM" id="Phobius"/>
    </source>
</evidence>
<dbReference type="EMBL" id="JAVHNQ010000004">
    <property type="protein sequence ID" value="KAK6349618.1"/>
    <property type="molecule type" value="Genomic_DNA"/>
</dbReference>